<dbReference type="Proteomes" id="UP000462066">
    <property type="component" value="Unassembled WGS sequence"/>
</dbReference>
<organism evidence="8 9">
    <name type="scientific">Pseudoxanthomonas broegbernensis</name>
    <dbReference type="NCBI Taxonomy" id="83619"/>
    <lineage>
        <taxon>Bacteria</taxon>
        <taxon>Pseudomonadati</taxon>
        <taxon>Pseudomonadota</taxon>
        <taxon>Gammaproteobacteria</taxon>
        <taxon>Lysobacterales</taxon>
        <taxon>Lysobacteraceae</taxon>
        <taxon>Pseudoxanthomonas</taxon>
    </lineage>
</organism>
<dbReference type="RefSeq" id="WP_162310698.1">
    <property type="nucleotide sequence ID" value="NZ_JACHGU010000001.1"/>
</dbReference>
<feature type="transmembrane region" description="Helical" evidence="6">
    <location>
        <begin position="121"/>
        <end position="143"/>
    </location>
</feature>
<keyword evidence="9" id="KW-1185">Reference proteome</keyword>
<dbReference type="PANTHER" id="PTHR36115:SF10">
    <property type="entry name" value="RDD DOMAIN-CONTAINING PROTEIN"/>
    <property type="match status" value="1"/>
</dbReference>
<feature type="transmembrane region" description="Helical" evidence="6">
    <location>
        <begin position="68"/>
        <end position="89"/>
    </location>
</feature>
<feature type="transmembrane region" description="Helical" evidence="6">
    <location>
        <begin position="35"/>
        <end position="56"/>
    </location>
</feature>
<evidence type="ECO:0000256" key="1">
    <source>
        <dbReference type="ARBA" id="ARBA00004651"/>
    </source>
</evidence>
<dbReference type="InterPro" id="IPR051791">
    <property type="entry name" value="Pra-immunoreactive"/>
</dbReference>
<evidence type="ECO:0000256" key="2">
    <source>
        <dbReference type="ARBA" id="ARBA00022475"/>
    </source>
</evidence>
<name>A0A7V8GMN1_9GAMM</name>
<comment type="caution">
    <text evidence="8">The sequence shown here is derived from an EMBL/GenBank/DDBJ whole genome shotgun (WGS) entry which is preliminary data.</text>
</comment>
<evidence type="ECO:0000256" key="4">
    <source>
        <dbReference type="ARBA" id="ARBA00022989"/>
    </source>
</evidence>
<dbReference type="EMBL" id="MWIP01000005">
    <property type="protein sequence ID" value="KAF1686587.1"/>
    <property type="molecule type" value="Genomic_DNA"/>
</dbReference>
<gene>
    <name evidence="8" type="ORF">B1992_06650</name>
</gene>
<dbReference type="AlphaFoldDB" id="A0A7V8GMN1"/>
<proteinExistence type="predicted"/>
<feature type="domain" description="RDD" evidence="7">
    <location>
        <begin position="27"/>
        <end position="155"/>
    </location>
</feature>
<evidence type="ECO:0000313" key="9">
    <source>
        <dbReference type="Proteomes" id="UP000462066"/>
    </source>
</evidence>
<evidence type="ECO:0000313" key="8">
    <source>
        <dbReference type="EMBL" id="KAF1686587.1"/>
    </source>
</evidence>
<evidence type="ECO:0000256" key="6">
    <source>
        <dbReference type="SAM" id="Phobius"/>
    </source>
</evidence>
<evidence type="ECO:0000256" key="3">
    <source>
        <dbReference type="ARBA" id="ARBA00022692"/>
    </source>
</evidence>
<keyword evidence="5 6" id="KW-0472">Membrane</keyword>
<evidence type="ECO:0000256" key="5">
    <source>
        <dbReference type="ARBA" id="ARBA00023136"/>
    </source>
</evidence>
<sequence length="165" mass="18582">MDPAPATDLPPAPAPASARPRTLVPWRLLALFYDLWPVLALWMVAAVPFVLLDIALHDGDTRHNIAPYSVLGWLLWLACWGVTGLYATASWRRGGQTLGMRPWRLRLQAADGTPPTRRRLWLRYAVGSLSLLAGGLGFWWAWLDRDRLAWHDRASATRLVRLPKA</sequence>
<comment type="subcellular location">
    <subcellularLocation>
        <location evidence="1">Cell membrane</location>
        <topology evidence="1">Multi-pass membrane protein</topology>
    </subcellularLocation>
</comment>
<keyword evidence="3 6" id="KW-0812">Transmembrane</keyword>
<keyword evidence="2" id="KW-1003">Cell membrane</keyword>
<accession>A0A7V8GMN1</accession>
<reference evidence="8 9" key="1">
    <citation type="submission" date="2017-10" db="EMBL/GenBank/DDBJ databases">
        <title>Whole genome sequencing of Pseudoxanthomonas broegbernensis DSM 12573(T).</title>
        <authorList>
            <person name="Kumar S."/>
            <person name="Bansal K."/>
            <person name="Kaur A."/>
            <person name="Patil P."/>
            <person name="Sharma S."/>
            <person name="Patil P.B."/>
        </authorList>
    </citation>
    <scope>NUCLEOTIDE SEQUENCE [LARGE SCALE GENOMIC DNA]</scope>
    <source>
        <strain evidence="8 9">DSM 12573</strain>
    </source>
</reference>
<dbReference type="Pfam" id="PF06271">
    <property type="entry name" value="RDD"/>
    <property type="match status" value="1"/>
</dbReference>
<dbReference type="InterPro" id="IPR010432">
    <property type="entry name" value="RDD"/>
</dbReference>
<dbReference type="PANTHER" id="PTHR36115">
    <property type="entry name" value="PROLINE-RICH ANTIGEN HOMOLOG-RELATED"/>
    <property type="match status" value="1"/>
</dbReference>
<keyword evidence="4 6" id="KW-1133">Transmembrane helix</keyword>
<protein>
    <recommendedName>
        <fullName evidence="7">RDD domain-containing protein</fullName>
    </recommendedName>
</protein>
<dbReference type="GO" id="GO:0005886">
    <property type="term" value="C:plasma membrane"/>
    <property type="evidence" value="ECO:0007669"/>
    <property type="project" value="UniProtKB-SubCell"/>
</dbReference>
<evidence type="ECO:0000259" key="7">
    <source>
        <dbReference type="Pfam" id="PF06271"/>
    </source>
</evidence>